<evidence type="ECO:0000259" key="9">
    <source>
        <dbReference type="Pfam" id="PF04130"/>
    </source>
</evidence>
<sequence length="313" mass="36284">MWSTRNGSNWEQDSSSERLLQHSRANEMGEEAGATSAGLSGKNWTGVPLEGSQPVQLALQRCLYPHILQRCSTVSRLLVELLKTEYQLEDYLQAMQLQELTLCYRVPWPVDIVITSACQHVYNQVFQFLLQLKWAKYCLDELKFADLRSPDVQAETDQPEESDDIPARQKEHRMHLLRLRLLHFINALHSYFMTRILYTTALEFRKEFSEASDLSRVVEAHTAFLTKLYQRCMLHKKAGLLKMAVRRMLNMAVSFQTLWDHGLHNISLESLETIEDEFKKCNDFLGSFFINMSRRGSFPHMESLALSLRMGST</sequence>
<evidence type="ECO:0000313" key="10">
    <source>
        <dbReference type="EMBL" id="EEN43848.1"/>
    </source>
</evidence>
<keyword evidence="5 8" id="KW-0206">Cytoskeleton</keyword>
<feature type="domain" description="Gamma tubulin complex component C-terminal" evidence="9">
    <location>
        <begin position="92"/>
        <end position="308"/>
    </location>
</feature>
<dbReference type="GO" id="GO:0043015">
    <property type="term" value="F:gamma-tubulin binding"/>
    <property type="evidence" value="ECO:0007669"/>
    <property type="project" value="InterPro"/>
</dbReference>
<dbReference type="Gene3D" id="1.20.120.1900">
    <property type="entry name" value="Gamma-tubulin complex, C-terminal domain"/>
    <property type="match status" value="1"/>
</dbReference>
<dbReference type="eggNOG" id="KOG4344">
    <property type="taxonomic scope" value="Eukaryota"/>
</dbReference>
<keyword evidence="4 8" id="KW-0493">Microtubule</keyword>
<evidence type="ECO:0000256" key="8">
    <source>
        <dbReference type="RuleBase" id="RU363050"/>
    </source>
</evidence>
<dbReference type="GO" id="GO:0005874">
    <property type="term" value="C:microtubule"/>
    <property type="evidence" value="ECO:0007669"/>
    <property type="project" value="UniProtKB-KW"/>
</dbReference>
<keyword evidence="3 8" id="KW-0963">Cytoplasm</keyword>
<evidence type="ECO:0000256" key="2">
    <source>
        <dbReference type="ARBA" id="ARBA00010337"/>
    </source>
</evidence>
<dbReference type="InParanoid" id="C3ZUC0"/>
<evidence type="ECO:0000256" key="4">
    <source>
        <dbReference type="ARBA" id="ARBA00022701"/>
    </source>
</evidence>
<dbReference type="PANTHER" id="PTHR19302:SF33">
    <property type="entry name" value="GAMMA-TUBULIN COMPLEX COMPONENT 5"/>
    <property type="match status" value="1"/>
</dbReference>
<evidence type="ECO:0000256" key="6">
    <source>
        <dbReference type="ARBA" id="ARBA00093416"/>
    </source>
</evidence>
<dbReference type="STRING" id="7739.C3ZUC0"/>
<evidence type="ECO:0000256" key="7">
    <source>
        <dbReference type="ARBA" id="ARBA00093551"/>
    </source>
</evidence>
<comment type="subcellular location">
    <subcellularLocation>
        <location evidence="1">Cytoplasm</location>
        <location evidence="1">Cytoskeleton</location>
        <location evidence="1">Microtubule organizing center</location>
        <location evidence="1">Centrosome</location>
    </subcellularLocation>
</comment>
<accession>C3ZUC0</accession>
<dbReference type="PANTHER" id="PTHR19302">
    <property type="entry name" value="GAMMA TUBULIN COMPLEX PROTEIN"/>
    <property type="match status" value="1"/>
</dbReference>
<dbReference type="EMBL" id="GG666682">
    <property type="protein sequence ID" value="EEN43848.1"/>
    <property type="molecule type" value="Genomic_DNA"/>
</dbReference>
<dbReference type="InterPro" id="IPR042241">
    <property type="entry name" value="GCP_C_sf"/>
</dbReference>
<comment type="subunit">
    <text evidence="7">Component of the gamma-tubulin ring complex (gTuRC) consisting of TUBGCP2, TUBGCP3, TUBGCP4, TUBGCP5 and TUBGCP6 and gamma-tubulin TUBG1 or TUBG2. TUBGCP2, TUBGCP3, TUBGCP4, TUBGCP5 and TUBGCP6 assemble in a 5:5:2:1:1 stoichiometry; each is associated with a gamma-tubulin, thereby arranging 14 gamma-tubulins in a helical manner. Gamma-tubulin at the first position is blocked by TUBGCP3 at the last position, allowing 13 protafilaments to grow into a microtubule. The gTuRC (via TUBGCP3 and TUBGCP6) interacts with ACTB and MZT1; the interactions form a luminal bridge that stabilizes the initial structure during complex assembly. The gTuRC (via TUBGCP2) interacts with MZT2A/MZT2B and CDK5RAP2 (via CM1 motif); the interactions play a role in gTuRC activation.</text>
</comment>
<protein>
    <recommendedName>
        <fullName evidence="8">Gamma-tubulin complex component</fullName>
    </recommendedName>
</protein>
<dbReference type="GO" id="GO:0007020">
    <property type="term" value="P:microtubule nucleation"/>
    <property type="evidence" value="ECO:0007669"/>
    <property type="project" value="InterPro"/>
</dbReference>
<dbReference type="FunFam" id="1.20.120.1900:FF:000005">
    <property type="entry name" value="Gamma-tubulin complex component"/>
    <property type="match status" value="1"/>
</dbReference>
<proteinExistence type="inferred from homology"/>
<name>C3ZUC0_BRAFL</name>
<gene>
    <name evidence="10" type="ORF">BRAFLDRAFT_94091</name>
</gene>
<dbReference type="GO" id="GO:0000922">
    <property type="term" value="C:spindle pole"/>
    <property type="evidence" value="ECO:0007669"/>
    <property type="project" value="InterPro"/>
</dbReference>
<dbReference type="AlphaFoldDB" id="C3ZUC0"/>
<dbReference type="GO" id="GO:0005813">
    <property type="term" value="C:centrosome"/>
    <property type="evidence" value="ECO:0007669"/>
    <property type="project" value="UniProtKB-SubCell"/>
</dbReference>
<dbReference type="Pfam" id="PF04130">
    <property type="entry name" value="GCP_C_terminal"/>
    <property type="match status" value="1"/>
</dbReference>
<evidence type="ECO:0000256" key="3">
    <source>
        <dbReference type="ARBA" id="ARBA00022490"/>
    </source>
</evidence>
<evidence type="ECO:0000256" key="1">
    <source>
        <dbReference type="ARBA" id="ARBA00004300"/>
    </source>
</evidence>
<dbReference type="InterPro" id="IPR040457">
    <property type="entry name" value="GCP_C"/>
</dbReference>
<dbReference type="InterPro" id="IPR007259">
    <property type="entry name" value="GCP"/>
</dbReference>
<comment type="function">
    <text evidence="6">Component of the gamma-tubulin ring complex (gTuRC) which mediates microtubule nucleation. The gTuRC regulates the minus-end nucleation of alpha-beta tubulin heterodimers that grow into microtubule protafilaments, a critical step in centrosome duplication and spindle formation.</text>
</comment>
<reference evidence="10" key="1">
    <citation type="journal article" date="2008" name="Nature">
        <title>The amphioxus genome and the evolution of the chordate karyotype.</title>
        <authorList>
            <consortium name="US DOE Joint Genome Institute (JGI-PGF)"/>
            <person name="Putnam N.H."/>
            <person name="Butts T."/>
            <person name="Ferrier D.E.K."/>
            <person name="Furlong R.F."/>
            <person name="Hellsten U."/>
            <person name="Kawashima T."/>
            <person name="Robinson-Rechavi M."/>
            <person name="Shoguchi E."/>
            <person name="Terry A."/>
            <person name="Yu J.-K."/>
            <person name="Benito-Gutierrez E.L."/>
            <person name="Dubchak I."/>
            <person name="Garcia-Fernandez J."/>
            <person name="Gibson-Brown J.J."/>
            <person name="Grigoriev I.V."/>
            <person name="Horton A.C."/>
            <person name="de Jong P.J."/>
            <person name="Jurka J."/>
            <person name="Kapitonov V.V."/>
            <person name="Kohara Y."/>
            <person name="Kuroki Y."/>
            <person name="Lindquist E."/>
            <person name="Lucas S."/>
            <person name="Osoegawa K."/>
            <person name="Pennacchio L.A."/>
            <person name="Salamov A.A."/>
            <person name="Satou Y."/>
            <person name="Sauka-Spengler T."/>
            <person name="Schmutz J."/>
            <person name="Shin-I T."/>
            <person name="Toyoda A."/>
            <person name="Bronner-Fraser M."/>
            <person name="Fujiyama A."/>
            <person name="Holland L.Z."/>
            <person name="Holland P.W.H."/>
            <person name="Satoh N."/>
            <person name="Rokhsar D.S."/>
        </authorList>
    </citation>
    <scope>NUCLEOTIDE SEQUENCE [LARGE SCALE GENOMIC DNA]</scope>
    <source>
        <strain evidence="10">S238N-H82</strain>
        <tissue evidence="10">Testes</tissue>
    </source>
</reference>
<comment type="similarity">
    <text evidence="2 8">Belongs to the TUBGCP family.</text>
</comment>
<organism>
    <name type="scientific">Branchiostoma floridae</name>
    <name type="common">Florida lancelet</name>
    <name type="synonym">Amphioxus</name>
    <dbReference type="NCBI Taxonomy" id="7739"/>
    <lineage>
        <taxon>Eukaryota</taxon>
        <taxon>Metazoa</taxon>
        <taxon>Chordata</taxon>
        <taxon>Cephalochordata</taxon>
        <taxon>Leptocardii</taxon>
        <taxon>Amphioxiformes</taxon>
        <taxon>Branchiostomatidae</taxon>
        <taxon>Branchiostoma</taxon>
    </lineage>
</organism>
<evidence type="ECO:0000256" key="5">
    <source>
        <dbReference type="ARBA" id="ARBA00023212"/>
    </source>
</evidence>